<dbReference type="Proteomes" id="UP000821853">
    <property type="component" value="Chromosome 10"/>
</dbReference>
<reference evidence="1 2" key="1">
    <citation type="journal article" date="2020" name="Cell">
        <title>Large-Scale Comparative Analyses of Tick Genomes Elucidate Their Genetic Diversity and Vector Capacities.</title>
        <authorList>
            <consortium name="Tick Genome and Microbiome Consortium (TIGMIC)"/>
            <person name="Jia N."/>
            <person name="Wang J."/>
            <person name="Shi W."/>
            <person name="Du L."/>
            <person name="Sun Y."/>
            <person name="Zhan W."/>
            <person name="Jiang J.F."/>
            <person name="Wang Q."/>
            <person name="Zhang B."/>
            <person name="Ji P."/>
            <person name="Bell-Sakyi L."/>
            <person name="Cui X.M."/>
            <person name="Yuan T.T."/>
            <person name="Jiang B.G."/>
            <person name="Yang W.F."/>
            <person name="Lam T.T."/>
            <person name="Chang Q.C."/>
            <person name="Ding S.J."/>
            <person name="Wang X.J."/>
            <person name="Zhu J.G."/>
            <person name="Ruan X.D."/>
            <person name="Zhao L."/>
            <person name="Wei J.T."/>
            <person name="Ye R.Z."/>
            <person name="Que T.C."/>
            <person name="Du C.H."/>
            <person name="Zhou Y.H."/>
            <person name="Cheng J.X."/>
            <person name="Dai P.F."/>
            <person name="Guo W.B."/>
            <person name="Han X.H."/>
            <person name="Huang E.J."/>
            <person name="Li L.F."/>
            <person name="Wei W."/>
            <person name="Gao Y.C."/>
            <person name="Liu J.Z."/>
            <person name="Shao H.Z."/>
            <person name="Wang X."/>
            <person name="Wang C.C."/>
            <person name="Yang T.C."/>
            <person name="Huo Q.B."/>
            <person name="Li W."/>
            <person name="Chen H.Y."/>
            <person name="Chen S.E."/>
            <person name="Zhou L.G."/>
            <person name="Ni X.B."/>
            <person name="Tian J.H."/>
            <person name="Sheng Y."/>
            <person name="Liu T."/>
            <person name="Pan Y.S."/>
            <person name="Xia L.Y."/>
            <person name="Li J."/>
            <person name="Zhao F."/>
            <person name="Cao W.C."/>
        </authorList>
    </citation>
    <scope>NUCLEOTIDE SEQUENCE [LARGE SCALE GENOMIC DNA]</scope>
    <source>
        <strain evidence="1">HaeL-2018</strain>
    </source>
</reference>
<organism evidence="1 2">
    <name type="scientific">Haemaphysalis longicornis</name>
    <name type="common">Bush tick</name>
    <dbReference type="NCBI Taxonomy" id="44386"/>
    <lineage>
        <taxon>Eukaryota</taxon>
        <taxon>Metazoa</taxon>
        <taxon>Ecdysozoa</taxon>
        <taxon>Arthropoda</taxon>
        <taxon>Chelicerata</taxon>
        <taxon>Arachnida</taxon>
        <taxon>Acari</taxon>
        <taxon>Parasitiformes</taxon>
        <taxon>Ixodida</taxon>
        <taxon>Ixodoidea</taxon>
        <taxon>Ixodidae</taxon>
        <taxon>Haemaphysalinae</taxon>
        <taxon>Haemaphysalis</taxon>
    </lineage>
</organism>
<gene>
    <name evidence="1" type="ORF">HPB48_022917</name>
</gene>
<proteinExistence type="predicted"/>
<name>A0A9J6FQZ0_HAELO</name>
<dbReference type="OrthoDB" id="6526304at2759"/>
<evidence type="ECO:0000313" key="1">
    <source>
        <dbReference type="EMBL" id="KAH9364688.1"/>
    </source>
</evidence>
<protein>
    <submittedName>
        <fullName evidence="1">Uncharacterized protein</fullName>
    </submittedName>
</protein>
<sequence length="188" mass="20973">MCINLFALATCRARMYTYSIKNGIIPREVSCLVGPLAPSKEHGMRLCRILRSEAWHQLTFFKDCLRVACFREAPPGGGPQRFLRDLRTASQVAEFVWLKVLASLPRKPHPVCPSQKVHLVGAPDLPREAEKVLSLGPKFCEHPRLDKTELLSLVRCSASKASSEDVNRCVSAGVDILPREVKTHCAVR</sequence>
<comment type="caution">
    <text evidence="1">The sequence shown here is derived from an EMBL/GenBank/DDBJ whole genome shotgun (WGS) entry which is preliminary data.</text>
</comment>
<dbReference type="EMBL" id="JABSTR010000002">
    <property type="protein sequence ID" value="KAH9364688.1"/>
    <property type="molecule type" value="Genomic_DNA"/>
</dbReference>
<dbReference type="AlphaFoldDB" id="A0A9J6FQZ0"/>
<accession>A0A9J6FQZ0</accession>
<keyword evidence="2" id="KW-1185">Reference proteome</keyword>
<dbReference type="VEuPathDB" id="VectorBase:HLOH_050044"/>
<evidence type="ECO:0000313" key="2">
    <source>
        <dbReference type="Proteomes" id="UP000821853"/>
    </source>
</evidence>